<dbReference type="PROSITE" id="PS51165">
    <property type="entry name" value="THUMP"/>
    <property type="match status" value="1"/>
</dbReference>
<reference evidence="20 21" key="1">
    <citation type="submission" date="2018-07" db="EMBL/GenBank/DDBJ databases">
        <title>Genomic Encyclopedia of Type Strains, Phase IV (KMG-IV): sequencing the most valuable type-strain genomes for metagenomic binning, comparative biology and taxonomic classification.</title>
        <authorList>
            <person name="Goeker M."/>
        </authorList>
    </citation>
    <scope>NUCLEOTIDE SEQUENCE [LARGE SCALE GENOMIC DNA]</scope>
    <source>
        <strain evidence="20 21">DSM 44290</strain>
    </source>
</reference>
<dbReference type="GO" id="GO:0005524">
    <property type="term" value="F:ATP binding"/>
    <property type="evidence" value="ECO:0007669"/>
    <property type="project" value="UniProtKB-UniRule"/>
</dbReference>
<dbReference type="Gene3D" id="3.40.50.620">
    <property type="entry name" value="HUPs"/>
    <property type="match status" value="1"/>
</dbReference>
<comment type="caution">
    <text evidence="20">The sequence shown here is derived from an EMBL/GenBank/DDBJ whole genome shotgun (WGS) entry which is preliminary data.</text>
</comment>
<dbReference type="GO" id="GO:0009229">
    <property type="term" value="P:thiamine diphosphate biosynthetic process"/>
    <property type="evidence" value="ECO:0007669"/>
    <property type="project" value="UniProtKB-UniRule"/>
</dbReference>
<dbReference type="Proteomes" id="UP000254869">
    <property type="component" value="Unassembled WGS sequence"/>
</dbReference>
<dbReference type="CDD" id="cd11716">
    <property type="entry name" value="THUMP_ThiI"/>
    <property type="match status" value="1"/>
</dbReference>
<feature type="domain" description="THUMP" evidence="19">
    <location>
        <begin position="60"/>
        <end position="165"/>
    </location>
</feature>
<dbReference type="Pfam" id="PF22025">
    <property type="entry name" value="ThiI_fer"/>
    <property type="match status" value="1"/>
</dbReference>
<evidence type="ECO:0000256" key="15">
    <source>
        <dbReference type="ARBA" id="ARBA00075337"/>
    </source>
</evidence>
<comment type="subcellular location">
    <subcellularLocation>
        <location evidence="1 18">Cytoplasm</location>
    </subcellularLocation>
</comment>
<evidence type="ECO:0000259" key="19">
    <source>
        <dbReference type="PROSITE" id="PS51165"/>
    </source>
</evidence>
<evidence type="ECO:0000256" key="10">
    <source>
        <dbReference type="ARBA" id="ARBA00052330"/>
    </source>
</evidence>
<keyword evidence="21" id="KW-1185">Reference proteome</keyword>
<evidence type="ECO:0000256" key="8">
    <source>
        <dbReference type="ARBA" id="ARBA00022977"/>
    </source>
</evidence>
<keyword evidence="4 18" id="KW-0808">Transferase</keyword>
<evidence type="ECO:0000256" key="9">
    <source>
        <dbReference type="ARBA" id="ARBA00050570"/>
    </source>
</evidence>
<dbReference type="UniPathway" id="UPA00060"/>
<dbReference type="GO" id="GO:0005829">
    <property type="term" value="C:cytosol"/>
    <property type="evidence" value="ECO:0007669"/>
    <property type="project" value="TreeGrafter"/>
</dbReference>
<evidence type="ECO:0000256" key="14">
    <source>
        <dbReference type="ARBA" id="ARBA00071867"/>
    </source>
</evidence>
<dbReference type="GO" id="GO:0052837">
    <property type="term" value="P:thiazole biosynthetic process"/>
    <property type="evidence" value="ECO:0007669"/>
    <property type="project" value="TreeGrafter"/>
</dbReference>
<dbReference type="NCBIfam" id="TIGR00342">
    <property type="entry name" value="tRNA uracil 4-sulfurtransferase ThiI"/>
    <property type="match status" value="1"/>
</dbReference>
<evidence type="ECO:0000256" key="1">
    <source>
        <dbReference type="ARBA" id="ARBA00004496"/>
    </source>
</evidence>
<evidence type="ECO:0000256" key="2">
    <source>
        <dbReference type="ARBA" id="ARBA00022490"/>
    </source>
</evidence>
<evidence type="ECO:0000256" key="16">
    <source>
        <dbReference type="ARBA" id="ARBA00077849"/>
    </source>
</evidence>
<dbReference type="InterPro" id="IPR003720">
    <property type="entry name" value="tRNA_STrfase"/>
</dbReference>
<dbReference type="HAMAP" id="MF_00021">
    <property type="entry name" value="ThiI"/>
    <property type="match status" value="1"/>
</dbReference>
<dbReference type="GO" id="GO:0000049">
    <property type="term" value="F:tRNA binding"/>
    <property type="evidence" value="ECO:0007669"/>
    <property type="project" value="UniProtKB-UniRule"/>
</dbReference>
<evidence type="ECO:0000256" key="18">
    <source>
        <dbReference type="HAMAP-Rule" id="MF_00021"/>
    </source>
</evidence>
<dbReference type="InterPro" id="IPR004114">
    <property type="entry name" value="THUMP_dom"/>
</dbReference>
<dbReference type="SUPFAM" id="SSF143437">
    <property type="entry name" value="THUMP domain-like"/>
    <property type="match status" value="1"/>
</dbReference>
<proteinExistence type="inferred from homology"/>
<dbReference type="GO" id="GO:0140741">
    <property type="term" value="F:tRNA-uracil-4 sulfurtransferase activity"/>
    <property type="evidence" value="ECO:0007669"/>
    <property type="project" value="UniProtKB-EC"/>
</dbReference>
<organism evidence="20 21">
    <name type="scientific">Nocardia pseudobrasiliensis</name>
    <dbReference type="NCBI Taxonomy" id="45979"/>
    <lineage>
        <taxon>Bacteria</taxon>
        <taxon>Bacillati</taxon>
        <taxon>Actinomycetota</taxon>
        <taxon>Actinomycetes</taxon>
        <taxon>Mycobacteriales</taxon>
        <taxon>Nocardiaceae</taxon>
        <taxon>Nocardia</taxon>
    </lineage>
</organism>
<keyword evidence="8 18" id="KW-0784">Thiamine biosynthesis</keyword>
<dbReference type="GO" id="GO:0002937">
    <property type="term" value="P:tRNA 4-thiouridine biosynthesis"/>
    <property type="evidence" value="ECO:0007669"/>
    <property type="project" value="TreeGrafter"/>
</dbReference>
<evidence type="ECO:0000313" key="21">
    <source>
        <dbReference type="Proteomes" id="UP000254869"/>
    </source>
</evidence>
<dbReference type="InterPro" id="IPR054173">
    <property type="entry name" value="ThiI_fer"/>
</dbReference>
<keyword evidence="3 18" id="KW-0820">tRNA-binding</keyword>
<dbReference type="InterPro" id="IPR014729">
    <property type="entry name" value="Rossmann-like_a/b/a_fold"/>
</dbReference>
<dbReference type="PANTHER" id="PTHR43209">
    <property type="entry name" value="TRNA SULFURTRANSFERASE"/>
    <property type="match status" value="1"/>
</dbReference>
<dbReference type="InterPro" id="IPR049961">
    <property type="entry name" value="ThiI_N"/>
</dbReference>
<dbReference type="InterPro" id="IPR050102">
    <property type="entry name" value="tRNA_sulfurtransferase_ThiI"/>
</dbReference>
<comment type="pathway">
    <text evidence="18">Cofactor biosynthesis; thiamine diphosphate biosynthesis.</text>
</comment>
<comment type="function">
    <text evidence="11 18">Catalyzes the ATP-dependent transfer of a sulfur to tRNA to produce 4-thiouridine in position 8 of tRNAs, which functions as a near-UV photosensor. Also catalyzes the transfer of sulfur to the sulfur carrier protein ThiS, forming ThiS-thiocarboxylate. This is a step in the synthesis of thiazole, in the thiamine biosynthesis pathway. The sulfur is donated as persulfide by IscS.</text>
</comment>
<keyword evidence="7 18" id="KW-0694">RNA-binding</keyword>
<dbReference type="EMBL" id="QQBC01000012">
    <property type="protein sequence ID" value="RDI62870.1"/>
    <property type="molecule type" value="Genomic_DNA"/>
</dbReference>
<dbReference type="PANTHER" id="PTHR43209:SF1">
    <property type="entry name" value="TRNA SULFURTRANSFERASE"/>
    <property type="match status" value="1"/>
</dbReference>
<protein>
    <recommendedName>
        <fullName evidence="14 18">Probable tRNA sulfurtransferase</fullName>
        <ecNumber evidence="13 18">2.8.1.4</ecNumber>
    </recommendedName>
    <alternativeName>
        <fullName evidence="15 18">Sulfur carrier protein ThiS sulfurtransferase</fullName>
    </alternativeName>
    <alternativeName>
        <fullName evidence="16 18">Thiamine biosynthesis protein ThiI</fullName>
    </alternativeName>
    <alternativeName>
        <fullName evidence="17 18">tRNA 4-thiouridine synthase</fullName>
    </alternativeName>
</protein>
<gene>
    <name evidence="18" type="primary">thiI</name>
    <name evidence="20" type="ORF">DFR76_112188</name>
</gene>
<evidence type="ECO:0000256" key="17">
    <source>
        <dbReference type="ARBA" id="ARBA00080570"/>
    </source>
</evidence>
<dbReference type="FunFam" id="3.40.50.620:FF:000053">
    <property type="entry name" value="Probable tRNA sulfurtransferase"/>
    <property type="match status" value="1"/>
</dbReference>
<feature type="binding site" evidence="18">
    <location>
        <begin position="183"/>
        <end position="184"/>
    </location>
    <ligand>
        <name>ATP</name>
        <dbReference type="ChEBI" id="CHEBI:30616"/>
    </ligand>
</feature>
<evidence type="ECO:0000256" key="4">
    <source>
        <dbReference type="ARBA" id="ARBA00022679"/>
    </source>
</evidence>
<dbReference type="SUPFAM" id="SSF52402">
    <property type="entry name" value="Adenine nucleotide alpha hydrolases-like"/>
    <property type="match status" value="1"/>
</dbReference>
<name>A0A370HX67_9NOCA</name>
<evidence type="ECO:0000313" key="20">
    <source>
        <dbReference type="EMBL" id="RDI62870.1"/>
    </source>
</evidence>
<keyword evidence="5 18" id="KW-0547">Nucleotide-binding</keyword>
<evidence type="ECO:0000256" key="3">
    <source>
        <dbReference type="ARBA" id="ARBA00022555"/>
    </source>
</evidence>
<evidence type="ECO:0000256" key="7">
    <source>
        <dbReference type="ARBA" id="ARBA00022884"/>
    </source>
</evidence>
<comment type="catalytic activity">
    <reaction evidence="9 18">
        <text>[ThiI sulfur-carrier protein]-S-sulfanyl-L-cysteine + a uridine in tRNA + 2 reduced [2Fe-2S]-[ferredoxin] + ATP + H(+) = [ThiI sulfur-carrier protein]-L-cysteine + a 4-thiouridine in tRNA + 2 oxidized [2Fe-2S]-[ferredoxin] + AMP + diphosphate</text>
        <dbReference type="Rhea" id="RHEA:24176"/>
        <dbReference type="Rhea" id="RHEA-COMP:10000"/>
        <dbReference type="Rhea" id="RHEA-COMP:10001"/>
        <dbReference type="Rhea" id="RHEA-COMP:13337"/>
        <dbReference type="Rhea" id="RHEA-COMP:13338"/>
        <dbReference type="Rhea" id="RHEA-COMP:13339"/>
        <dbReference type="Rhea" id="RHEA-COMP:13340"/>
        <dbReference type="ChEBI" id="CHEBI:15378"/>
        <dbReference type="ChEBI" id="CHEBI:29950"/>
        <dbReference type="ChEBI" id="CHEBI:30616"/>
        <dbReference type="ChEBI" id="CHEBI:33019"/>
        <dbReference type="ChEBI" id="CHEBI:33737"/>
        <dbReference type="ChEBI" id="CHEBI:33738"/>
        <dbReference type="ChEBI" id="CHEBI:61963"/>
        <dbReference type="ChEBI" id="CHEBI:65315"/>
        <dbReference type="ChEBI" id="CHEBI:136798"/>
        <dbReference type="ChEBI" id="CHEBI:456215"/>
        <dbReference type="EC" id="2.8.1.4"/>
    </reaction>
</comment>
<dbReference type="GO" id="GO:0004810">
    <property type="term" value="F:CCA tRNA nucleotidyltransferase activity"/>
    <property type="evidence" value="ECO:0007669"/>
    <property type="project" value="InterPro"/>
</dbReference>
<feature type="binding site" evidence="18">
    <location>
        <position position="296"/>
    </location>
    <ligand>
        <name>ATP</name>
        <dbReference type="ChEBI" id="CHEBI:30616"/>
    </ligand>
</feature>
<dbReference type="SMART" id="SM00981">
    <property type="entry name" value="THUMP"/>
    <property type="match status" value="1"/>
</dbReference>
<dbReference type="InterPro" id="IPR020536">
    <property type="entry name" value="ThiI_AANH"/>
</dbReference>
<feature type="binding site" evidence="18">
    <location>
        <position position="265"/>
    </location>
    <ligand>
        <name>ATP</name>
        <dbReference type="ChEBI" id="CHEBI:30616"/>
    </ligand>
</feature>
<evidence type="ECO:0000256" key="12">
    <source>
        <dbReference type="ARBA" id="ARBA00061472"/>
    </source>
</evidence>
<accession>A0A370HX67</accession>
<dbReference type="Gene3D" id="3.30.2130.30">
    <property type="match status" value="1"/>
</dbReference>
<dbReference type="Pfam" id="PF02926">
    <property type="entry name" value="THUMP"/>
    <property type="match status" value="1"/>
</dbReference>
<comment type="similarity">
    <text evidence="12 18">Belongs to the ThiI family.</text>
</comment>
<dbReference type="STRING" id="1210086.GCA_001613105_06309"/>
<keyword evidence="2 18" id="KW-0963">Cytoplasm</keyword>
<dbReference type="InterPro" id="IPR049962">
    <property type="entry name" value="THUMP_ThiI"/>
</dbReference>
<evidence type="ECO:0000256" key="13">
    <source>
        <dbReference type="ARBA" id="ARBA00066827"/>
    </source>
</evidence>
<dbReference type="Pfam" id="PF02568">
    <property type="entry name" value="ThiI"/>
    <property type="match status" value="1"/>
</dbReference>
<dbReference type="RefSeq" id="WP_068005496.1">
    <property type="nucleotide sequence ID" value="NZ_QQBC01000012.1"/>
</dbReference>
<dbReference type="CDD" id="cd01712">
    <property type="entry name" value="PPase_ThiI"/>
    <property type="match status" value="1"/>
</dbReference>
<feature type="binding site" evidence="18">
    <location>
        <begin position="208"/>
        <end position="209"/>
    </location>
    <ligand>
        <name>ATP</name>
        <dbReference type="ChEBI" id="CHEBI:30616"/>
    </ligand>
</feature>
<evidence type="ECO:0000256" key="11">
    <source>
        <dbReference type="ARBA" id="ARBA00058382"/>
    </source>
</evidence>
<evidence type="ECO:0000256" key="5">
    <source>
        <dbReference type="ARBA" id="ARBA00022741"/>
    </source>
</evidence>
<dbReference type="GO" id="GO:0009228">
    <property type="term" value="P:thiamine biosynthetic process"/>
    <property type="evidence" value="ECO:0007669"/>
    <property type="project" value="UniProtKB-KW"/>
</dbReference>
<feature type="binding site" evidence="18">
    <location>
        <position position="287"/>
    </location>
    <ligand>
        <name>ATP</name>
        <dbReference type="ChEBI" id="CHEBI:30616"/>
    </ligand>
</feature>
<comment type="catalytic activity">
    <reaction evidence="10 18">
        <text>[ThiS sulfur-carrier protein]-C-terminal Gly-Gly-AMP + S-sulfanyl-L-cysteinyl-[cysteine desulfurase] + AH2 = [ThiS sulfur-carrier protein]-C-terminal-Gly-aminoethanethioate + L-cysteinyl-[cysteine desulfurase] + A + AMP + 2 H(+)</text>
        <dbReference type="Rhea" id="RHEA:43340"/>
        <dbReference type="Rhea" id="RHEA-COMP:12157"/>
        <dbReference type="Rhea" id="RHEA-COMP:12158"/>
        <dbReference type="Rhea" id="RHEA-COMP:12910"/>
        <dbReference type="Rhea" id="RHEA-COMP:19908"/>
        <dbReference type="ChEBI" id="CHEBI:13193"/>
        <dbReference type="ChEBI" id="CHEBI:15378"/>
        <dbReference type="ChEBI" id="CHEBI:17499"/>
        <dbReference type="ChEBI" id="CHEBI:29950"/>
        <dbReference type="ChEBI" id="CHEBI:61963"/>
        <dbReference type="ChEBI" id="CHEBI:90618"/>
        <dbReference type="ChEBI" id="CHEBI:232372"/>
        <dbReference type="ChEBI" id="CHEBI:456215"/>
    </reaction>
</comment>
<sequence length="404" mass="44165">MDAATCVLAKLGEITLKGRNQRWFENALIRNMRRAIGVRRVDIRRRGGFLIVSAPQLESAELTRRLQQVMGLNVVQPAVRVPFTAEAAAEAAVELLRAREGETAPTFAVRVRRRGKNFPLTSDELAAYVGARICREFGWPVDLRSPQLPVVVEVDPDEIFVSVDRLPGQGGLPVGCTGRALVLLSGGYDSPVAAYRSMRRGLHCDYVHFTGAPYTDPASTYKAYALAYRLARYQPRARLHVVPVGRAQKALATSGSGPLQTVAQRRLYLRVAQRLARRHNNQVLVTGDSLGQVASQTLPNLAATDGACDLLVLRPLIGWDKQEIIAEARRIGTFDISALPDEDCCRLFVPPEVSTRATPAELARVEFRADIDTLVEDALSQAYDIVVGPAAGQRAPIEALGRIG</sequence>
<dbReference type="EC" id="2.8.1.4" evidence="13 18"/>
<dbReference type="AlphaFoldDB" id="A0A370HX67"/>
<evidence type="ECO:0000256" key="6">
    <source>
        <dbReference type="ARBA" id="ARBA00022840"/>
    </source>
</evidence>
<keyword evidence="6 18" id="KW-0067">ATP-binding</keyword>